<keyword evidence="2" id="KW-0472">Membrane</keyword>
<keyword evidence="5" id="KW-1185">Reference proteome</keyword>
<dbReference type="SUPFAM" id="SSF51261">
    <property type="entry name" value="Duplicated hybrid motif"/>
    <property type="match status" value="1"/>
</dbReference>
<name>A0ABV6Q5C4_9FLAO</name>
<dbReference type="EC" id="3.4.24.-" evidence="4"/>
<dbReference type="Proteomes" id="UP001589832">
    <property type="component" value="Unassembled WGS sequence"/>
</dbReference>
<dbReference type="GO" id="GO:0016787">
    <property type="term" value="F:hydrolase activity"/>
    <property type="evidence" value="ECO:0007669"/>
    <property type="project" value="UniProtKB-KW"/>
</dbReference>
<dbReference type="PANTHER" id="PTHR21666">
    <property type="entry name" value="PEPTIDASE-RELATED"/>
    <property type="match status" value="1"/>
</dbReference>
<keyword evidence="2" id="KW-0812">Transmembrane</keyword>
<dbReference type="CDD" id="cd12797">
    <property type="entry name" value="M23_peptidase"/>
    <property type="match status" value="1"/>
</dbReference>
<dbReference type="Pfam" id="PF01551">
    <property type="entry name" value="Peptidase_M23"/>
    <property type="match status" value="1"/>
</dbReference>
<evidence type="ECO:0000259" key="3">
    <source>
        <dbReference type="Pfam" id="PF01551"/>
    </source>
</evidence>
<evidence type="ECO:0000256" key="2">
    <source>
        <dbReference type="SAM" id="Phobius"/>
    </source>
</evidence>
<dbReference type="RefSeq" id="WP_386059226.1">
    <property type="nucleotide sequence ID" value="NZ_JBHLTQ010000001.1"/>
</dbReference>
<dbReference type="PANTHER" id="PTHR21666:SF289">
    <property type="entry name" value="L-ALA--D-GLU ENDOPEPTIDASE"/>
    <property type="match status" value="1"/>
</dbReference>
<reference evidence="4 5" key="1">
    <citation type="submission" date="2024-09" db="EMBL/GenBank/DDBJ databases">
        <authorList>
            <person name="Sun Q."/>
            <person name="Mori K."/>
        </authorList>
    </citation>
    <scope>NUCLEOTIDE SEQUENCE [LARGE SCALE GENOMIC DNA]</scope>
    <source>
        <strain evidence="4 5">NCAIM B.02481</strain>
    </source>
</reference>
<feature type="domain" description="M23ase beta-sheet core" evidence="3">
    <location>
        <begin position="187"/>
        <end position="282"/>
    </location>
</feature>
<evidence type="ECO:0000256" key="1">
    <source>
        <dbReference type="ARBA" id="ARBA00022729"/>
    </source>
</evidence>
<protein>
    <submittedName>
        <fullName evidence="4">M23 family metallopeptidase</fullName>
        <ecNumber evidence="4">3.4.24.-</ecNumber>
    </submittedName>
</protein>
<evidence type="ECO:0000313" key="4">
    <source>
        <dbReference type="EMBL" id="MFC0603426.1"/>
    </source>
</evidence>
<keyword evidence="2" id="KW-1133">Transmembrane helix</keyword>
<dbReference type="Gene3D" id="2.70.70.10">
    <property type="entry name" value="Glucose Permease (Domain IIA)"/>
    <property type="match status" value="1"/>
</dbReference>
<dbReference type="EMBL" id="JBHLTQ010000001">
    <property type="protein sequence ID" value="MFC0603426.1"/>
    <property type="molecule type" value="Genomic_DNA"/>
</dbReference>
<proteinExistence type="predicted"/>
<accession>A0ABV6Q5C4</accession>
<sequence>MPKKEKKEKKFAKKLLHKYRLVILNEDTFEERFAIKLTRLNVFVLTSLSAIFLVFFTILLIAFTPLREYIPGYSSAKLKKEASMLNYKTDSLVQELELNKRYYASIRKVLTGDVTTVEFNRDSIIEAAKNDLDIIQVSTNKEDSLLREKVEKEDKYNLFEESSNQVNFVLFPPVNGTISEGYNIEEKHFAVDVVVATETPVKATADGTVIFAEWTVETGYVVIIEHNQELISVYKHNSAITKTQGDLVKAGEVIAMSGSTGELSTGPHLHFELWSKGYPVNPTNFIDFQ</sequence>
<dbReference type="InterPro" id="IPR016047">
    <property type="entry name" value="M23ase_b-sheet_dom"/>
</dbReference>
<organism evidence="4 5">
    <name type="scientific">Winogradskyella pulchriflava</name>
    <dbReference type="NCBI Taxonomy" id="1110688"/>
    <lineage>
        <taxon>Bacteria</taxon>
        <taxon>Pseudomonadati</taxon>
        <taxon>Bacteroidota</taxon>
        <taxon>Flavobacteriia</taxon>
        <taxon>Flavobacteriales</taxon>
        <taxon>Flavobacteriaceae</taxon>
        <taxon>Winogradskyella</taxon>
    </lineage>
</organism>
<keyword evidence="1" id="KW-0732">Signal</keyword>
<dbReference type="InterPro" id="IPR011055">
    <property type="entry name" value="Dup_hybrid_motif"/>
</dbReference>
<comment type="caution">
    <text evidence="4">The sequence shown here is derived from an EMBL/GenBank/DDBJ whole genome shotgun (WGS) entry which is preliminary data.</text>
</comment>
<feature type="transmembrane region" description="Helical" evidence="2">
    <location>
        <begin position="42"/>
        <end position="63"/>
    </location>
</feature>
<keyword evidence="4" id="KW-0378">Hydrolase</keyword>
<evidence type="ECO:0000313" key="5">
    <source>
        <dbReference type="Proteomes" id="UP001589832"/>
    </source>
</evidence>
<gene>
    <name evidence="4" type="ORF">ACFFGA_02590</name>
</gene>
<dbReference type="InterPro" id="IPR050570">
    <property type="entry name" value="Cell_wall_metabolism_enzyme"/>
</dbReference>